<dbReference type="PANTHER" id="PTHR44196:SF1">
    <property type="entry name" value="DEHYDROGENASE_REDUCTASE SDR FAMILY MEMBER 7B"/>
    <property type="match status" value="1"/>
</dbReference>
<sequence>MKLENVKLVVVTGAGSGIGRVTAQRFARLGARVVASDINAESAEATAAAIREQGGEAYARHLDVTDVAEFEEFADWVRAEHGVCDVVVNNAGIGILGEVIDTTEADWDRIIGINLLGMVHGARLFAKQMIDAGKPGHVVNIASAAAFLPMASLASYSTTKYAVKMFTDCIRAEFAPHRIGASVICPGPVLTNIFASATHTGASAEDAQQRSSVTGAAFEKIRSLHLISGPENVAKAIEGAVRHNRKTVLVRPEAYLVYAMRRLSPALLRTISGLVFNQRTVDLLYRLGKNPRVARLIGA</sequence>
<reference evidence="4 5" key="1">
    <citation type="journal article" date="2011" name="Stand. Genomic Sci.">
        <title>High quality draft genome sequence of Segniliparus rugosus CDC 945(T)= (ATCC BAA-974(T)).</title>
        <authorList>
            <person name="Earl A.M."/>
            <person name="Desjardins C.A."/>
            <person name="Fitzgerald M.G."/>
            <person name="Arachchi H.M."/>
            <person name="Zeng Q."/>
            <person name="Mehta T."/>
            <person name="Griggs A."/>
            <person name="Birren B.W."/>
            <person name="Toney N.C."/>
            <person name="Carr J."/>
            <person name="Posey J."/>
            <person name="Butler W.R."/>
        </authorList>
    </citation>
    <scope>NUCLEOTIDE SEQUENCE [LARGE SCALE GENOMIC DNA]</scope>
    <source>
        <strain evidence="5">ATCC BAA-974 / DSM 45345 / CCUG 50838 / CIP 108380 / JCM 13579 / CDC 945</strain>
    </source>
</reference>
<comment type="caution">
    <text evidence="4">The sequence shown here is derived from an EMBL/GenBank/DDBJ whole genome shotgun (WGS) entry which is preliminary data.</text>
</comment>
<evidence type="ECO:0000313" key="5">
    <source>
        <dbReference type="Proteomes" id="UP000004816"/>
    </source>
</evidence>
<dbReference type="Gene3D" id="3.40.50.720">
    <property type="entry name" value="NAD(P)-binding Rossmann-like Domain"/>
    <property type="match status" value="1"/>
</dbReference>
<organism evidence="4 5">
    <name type="scientific">Segniliparus rugosus (strain ATCC BAA-974 / DSM 45345 / CCUG 50838 / CIP 108380 / JCM 13579 / CDC 945)</name>
    <dbReference type="NCBI Taxonomy" id="679197"/>
    <lineage>
        <taxon>Bacteria</taxon>
        <taxon>Bacillati</taxon>
        <taxon>Actinomycetota</taxon>
        <taxon>Actinomycetes</taxon>
        <taxon>Mycobacteriales</taxon>
        <taxon>Segniliparaceae</taxon>
        <taxon>Segniliparus</taxon>
    </lineage>
</organism>
<dbReference type="InterPro" id="IPR036291">
    <property type="entry name" value="NAD(P)-bd_dom_sf"/>
</dbReference>
<proteinExistence type="inferred from homology"/>
<dbReference type="CDD" id="cd05233">
    <property type="entry name" value="SDR_c"/>
    <property type="match status" value="1"/>
</dbReference>
<dbReference type="GO" id="GO:0016020">
    <property type="term" value="C:membrane"/>
    <property type="evidence" value="ECO:0007669"/>
    <property type="project" value="TreeGrafter"/>
</dbReference>
<evidence type="ECO:0000256" key="3">
    <source>
        <dbReference type="RuleBase" id="RU000363"/>
    </source>
</evidence>
<keyword evidence="2" id="KW-0560">Oxidoreductase</keyword>
<dbReference type="SUPFAM" id="SSF51735">
    <property type="entry name" value="NAD(P)-binding Rossmann-fold domains"/>
    <property type="match status" value="1"/>
</dbReference>
<dbReference type="AlphaFoldDB" id="E5XUB7"/>
<name>E5XUB7_SEGRC</name>
<evidence type="ECO:0000256" key="1">
    <source>
        <dbReference type="ARBA" id="ARBA00006484"/>
    </source>
</evidence>
<dbReference type="FunFam" id="3.40.50.720:FF:000084">
    <property type="entry name" value="Short-chain dehydrogenase reductase"/>
    <property type="match status" value="1"/>
</dbReference>
<accession>E5XUB7</accession>
<dbReference type="GO" id="GO:0016491">
    <property type="term" value="F:oxidoreductase activity"/>
    <property type="evidence" value="ECO:0007669"/>
    <property type="project" value="UniProtKB-KW"/>
</dbReference>
<evidence type="ECO:0000256" key="2">
    <source>
        <dbReference type="ARBA" id="ARBA00023002"/>
    </source>
</evidence>
<dbReference type="InterPro" id="IPR002347">
    <property type="entry name" value="SDR_fam"/>
</dbReference>
<dbReference type="EMBL" id="ACZI02000001">
    <property type="protein sequence ID" value="EFV12058.1"/>
    <property type="molecule type" value="Genomic_DNA"/>
</dbReference>
<dbReference type="Proteomes" id="UP000004816">
    <property type="component" value="Unassembled WGS sequence"/>
</dbReference>
<dbReference type="RefSeq" id="WP_007471821.1">
    <property type="nucleotide sequence ID" value="NZ_KI391953.1"/>
</dbReference>
<dbReference type="PRINTS" id="PR00081">
    <property type="entry name" value="GDHRDH"/>
</dbReference>
<dbReference type="Pfam" id="PF00106">
    <property type="entry name" value="adh_short"/>
    <property type="match status" value="1"/>
</dbReference>
<evidence type="ECO:0000313" key="4">
    <source>
        <dbReference type="EMBL" id="EFV12058.1"/>
    </source>
</evidence>
<dbReference type="eggNOG" id="COG0300">
    <property type="taxonomic scope" value="Bacteria"/>
</dbReference>
<keyword evidence="5" id="KW-1185">Reference proteome</keyword>
<dbReference type="HOGENOM" id="CLU_010194_2_1_11"/>
<dbReference type="OrthoDB" id="4690547at2"/>
<comment type="similarity">
    <text evidence="1 3">Belongs to the short-chain dehydrogenases/reductases (SDR) family.</text>
</comment>
<gene>
    <name evidence="4" type="ORF">HMPREF9336_03089</name>
</gene>
<protein>
    <submittedName>
        <fullName evidence="4">Uncharacterized protein</fullName>
    </submittedName>
</protein>
<dbReference type="PROSITE" id="PS00061">
    <property type="entry name" value="ADH_SHORT"/>
    <property type="match status" value="1"/>
</dbReference>
<dbReference type="PANTHER" id="PTHR44196">
    <property type="entry name" value="DEHYDROGENASE/REDUCTASE SDR FAMILY MEMBER 7B"/>
    <property type="match status" value="1"/>
</dbReference>
<dbReference type="InterPro" id="IPR020904">
    <property type="entry name" value="Sc_DH/Rdtase_CS"/>
</dbReference>
<dbReference type="STRING" id="679197.HMPREF9336_03089"/>
<dbReference type="PRINTS" id="PR00080">
    <property type="entry name" value="SDRFAMILY"/>
</dbReference>